<gene>
    <name evidence="4" type="ORF">Sradi_5033900</name>
</gene>
<dbReference type="PROSITE" id="PS50088">
    <property type="entry name" value="ANK_REPEAT"/>
    <property type="match status" value="3"/>
</dbReference>
<dbReference type="PROSITE" id="PS50297">
    <property type="entry name" value="ANK_REP_REGION"/>
    <property type="match status" value="3"/>
</dbReference>
<protein>
    <submittedName>
        <fullName evidence="4">Uncharacterized protein</fullName>
    </submittedName>
</protein>
<comment type="caution">
    <text evidence="4">The sequence shown here is derived from an EMBL/GenBank/DDBJ whole genome shotgun (WGS) entry which is preliminary data.</text>
</comment>
<keyword evidence="2 3" id="KW-0040">ANK repeat</keyword>
<dbReference type="Gene3D" id="1.25.40.20">
    <property type="entry name" value="Ankyrin repeat-containing domain"/>
    <property type="match status" value="1"/>
</dbReference>
<evidence type="ECO:0000313" key="4">
    <source>
        <dbReference type="EMBL" id="KAL0330472.1"/>
    </source>
</evidence>
<evidence type="ECO:0000256" key="1">
    <source>
        <dbReference type="ARBA" id="ARBA00022737"/>
    </source>
</evidence>
<dbReference type="EMBL" id="JACGWJ010000022">
    <property type="protein sequence ID" value="KAL0330472.1"/>
    <property type="molecule type" value="Genomic_DNA"/>
</dbReference>
<dbReference type="InterPro" id="IPR036770">
    <property type="entry name" value="Ankyrin_rpt-contain_sf"/>
</dbReference>
<accession>A0AAW2MGQ4</accession>
<reference evidence="4" key="2">
    <citation type="journal article" date="2024" name="Plant">
        <title>Genomic evolution and insights into agronomic trait innovations of Sesamum species.</title>
        <authorList>
            <person name="Miao H."/>
            <person name="Wang L."/>
            <person name="Qu L."/>
            <person name="Liu H."/>
            <person name="Sun Y."/>
            <person name="Le M."/>
            <person name="Wang Q."/>
            <person name="Wei S."/>
            <person name="Zheng Y."/>
            <person name="Lin W."/>
            <person name="Duan Y."/>
            <person name="Cao H."/>
            <person name="Xiong S."/>
            <person name="Wang X."/>
            <person name="Wei L."/>
            <person name="Li C."/>
            <person name="Ma Q."/>
            <person name="Ju M."/>
            <person name="Zhao R."/>
            <person name="Li G."/>
            <person name="Mu C."/>
            <person name="Tian Q."/>
            <person name="Mei H."/>
            <person name="Zhang T."/>
            <person name="Gao T."/>
            <person name="Zhang H."/>
        </authorList>
    </citation>
    <scope>NUCLEOTIDE SEQUENCE</scope>
    <source>
        <strain evidence="4">G02</strain>
    </source>
</reference>
<dbReference type="SUPFAM" id="SSF48403">
    <property type="entry name" value="Ankyrin repeat"/>
    <property type="match status" value="1"/>
</dbReference>
<dbReference type="GO" id="GO:0005886">
    <property type="term" value="C:plasma membrane"/>
    <property type="evidence" value="ECO:0007669"/>
    <property type="project" value="TreeGrafter"/>
</dbReference>
<dbReference type="Pfam" id="PF12796">
    <property type="entry name" value="Ank_2"/>
    <property type="match status" value="2"/>
</dbReference>
<feature type="repeat" description="ANK" evidence="3">
    <location>
        <begin position="140"/>
        <end position="163"/>
    </location>
</feature>
<sequence>MPENPLHTAALLGHLEFTKLLLGINPGLSKSVNPKGSSALHLASAKGHVNIVKELVSADSSMCFKLDGDGRSPLHLAAIKGRTVVLEELLRAEPEAAAVLTGGGESCLHLCVKYNRLEAMKVFLQCLQRDDRFVDWKDQEGNTALHLAVAKKQIEIVRYLLENTRIETDARNANGLTALDLLLQSPGDLRDLEIKQCLDQGSASRTERNKSMALKADISKTFRSFTIQTDYAPKQYPQETQAHRLVGQEAKCFDDCCLTACNRCISSGALPTRGCGRMIFQATPIAPLDLINHTKPDNLSWHTLFLQNTAIYDLQHHCILSIIEHNLATS</sequence>
<evidence type="ECO:0000256" key="2">
    <source>
        <dbReference type="ARBA" id="ARBA00023043"/>
    </source>
</evidence>
<dbReference type="AlphaFoldDB" id="A0AAW2MGQ4"/>
<dbReference type="PANTHER" id="PTHR24186:SF37">
    <property type="entry name" value="PGG DOMAIN-CONTAINING PROTEIN"/>
    <property type="match status" value="1"/>
</dbReference>
<feature type="repeat" description="ANK" evidence="3">
    <location>
        <begin position="69"/>
        <end position="91"/>
    </location>
</feature>
<name>A0AAW2MGQ4_SESRA</name>
<dbReference type="InterPro" id="IPR002110">
    <property type="entry name" value="Ankyrin_rpt"/>
</dbReference>
<proteinExistence type="predicted"/>
<feature type="repeat" description="ANK" evidence="3">
    <location>
        <begin position="35"/>
        <end position="62"/>
    </location>
</feature>
<reference evidence="4" key="1">
    <citation type="submission" date="2020-06" db="EMBL/GenBank/DDBJ databases">
        <authorList>
            <person name="Li T."/>
            <person name="Hu X."/>
            <person name="Zhang T."/>
            <person name="Song X."/>
            <person name="Zhang H."/>
            <person name="Dai N."/>
            <person name="Sheng W."/>
            <person name="Hou X."/>
            <person name="Wei L."/>
        </authorList>
    </citation>
    <scope>NUCLEOTIDE SEQUENCE</scope>
    <source>
        <strain evidence="4">G02</strain>
        <tissue evidence="4">Leaf</tissue>
    </source>
</reference>
<organism evidence="4">
    <name type="scientific">Sesamum radiatum</name>
    <name type="common">Black benniseed</name>
    <dbReference type="NCBI Taxonomy" id="300843"/>
    <lineage>
        <taxon>Eukaryota</taxon>
        <taxon>Viridiplantae</taxon>
        <taxon>Streptophyta</taxon>
        <taxon>Embryophyta</taxon>
        <taxon>Tracheophyta</taxon>
        <taxon>Spermatophyta</taxon>
        <taxon>Magnoliopsida</taxon>
        <taxon>eudicotyledons</taxon>
        <taxon>Gunneridae</taxon>
        <taxon>Pentapetalae</taxon>
        <taxon>asterids</taxon>
        <taxon>lamiids</taxon>
        <taxon>Lamiales</taxon>
        <taxon>Pedaliaceae</taxon>
        <taxon>Sesamum</taxon>
    </lineage>
</organism>
<keyword evidence="1" id="KW-0677">Repeat</keyword>
<evidence type="ECO:0000256" key="3">
    <source>
        <dbReference type="PROSITE-ProRule" id="PRU00023"/>
    </source>
</evidence>
<dbReference type="PANTHER" id="PTHR24186">
    <property type="entry name" value="PROTEIN PHOSPHATASE 1 REGULATORY SUBUNIT"/>
    <property type="match status" value="1"/>
</dbReference>
<dbReference type="SMART" id="SM00248">
    <property type="entry name" value="ANK"/>
    <property type="match status" value="5"/>
</dbReference>